<evidence type="ECO:0000256" key="1">
    <source>
        <dbReference type="SAM" id="MobiDB-lite"/>
    </source>
</evidence>
<feature type="non-terminal residue" evidence="2">
    <location>
        <position position="1"/>
    </location>
</feature>
<sequence>MCKPRPAPPCRDAGGGGGMWMSRCVRKRKKALQYLTFAPPSPFTRGVFWLPTPDTRRRVLEDADPTCFCAAPVPAPADPSQHCRRRQPPTTSSPGKPAAYEPAPAPAP</sequence>
<protein>
    <submittedName>
        <fullName evidence="2">Uncharacterized protein</fullName>
    </submittedName>
</protein>
<dbReference type="Proteomes" id="UP000250140">
    <property type="component" value="Unassembled WGS sequence"/>
</dbReference>
<evidence type="ECO:0000313" key="3">
    <source>
        <dbReference type="Proteomes" id="UP000250140"/>
    </source>
</evidence>
<evidence type="ECO:0000313" key="2">
    <source>
        <dbReference type="EMBL" id="OCL02674.1"/>
    </source>
</evidence>
<dbReference type="AlphaFoldDB" id="A0A8E2JMZ1"/>
<reference evidence="2 3" key="1">
    <citation type="journal article" date="2016" name="Nat. Commun.">
        <title>Ectomycorrhizal ecology is imprinted in the genome of the dominant symbiotic fungus Cenococcum geophilum.</title>
        <authorList>
            <consortium name="DOE Joint Genome Institute"/>
            <person name="Peter M."/>
            <person name="Kohler A."/>
            <person name="Ohm R.A."/>
            <person name="Kuo A."/>
            <person name="Krutzmann J."/>
            <person name="Morin E."/>
            <person name="Arend M."/>
            <person name="Barry K.W."/>
            <person name="Binder M."/>
            <person name="Choi C."/>
            <person name="Clum A."/>
            <person name="Copeland A."/>
            <person name="Grisel N."/>
            <person name="Haridas S."/>
            <person name="Kipfer T."/>
            <person name="LaButti K."/>
            <person name="Lindquist E."/>
            <person name="Lipzen A."/>
            <person name="Maire R."/>
            <person name="Meier B."/>
            <person name="Mihaltcheva S."/>
            <person name="Molinier V."/>
            <person name="Murat C."/>
            <person name="Poggeler S."/>
            <person name="Quandt C.A."/>
            <person name="Sperisen C."/>
            <person name="Tritt A."/>
            <person name="Tisserant E."/>
            <person name="Crous P.W."/>
            <person name="Henrissat B."/>
            <person name="Nehls U."/>
            <person name="Egli S."/>
            <person name="Spatafora J.W."/>
            <person name="Grigoriev I.V."/>
            <person name="Martin F.M."/>
        </authorList>
    </citation>
    <scope>NUCLEOTIDE SEQUENCE [LARGE SCALE GENOMIC DNA]</scope>
    <source>
        <strain evidence="2 3">CBS 207.34</strain>
    </source>
</reference>
<keyword evidence="3" id="KW-1185">Reference proteome</keyword>
<organism evidence="2 3">
    <name type="scientific">Glonium stellatum</name>
    <dbReference type="NCBI Taxonomy" id="574774"/>
    <lineage>
        <taxon>Eukaryota</taxon>
        <taxon>Fungi</taxon>
        <taxon>Dikarya</taxon>
        <taxon>Ascomycota</taxon>
        <taxon>Pezizomycotina</taxon>
        <taxon>Dothideomycetes</taxon>
        <taxon>Pleosporomycetidae</taxon>
        <taxon>Gloniales</taxon>
        <taxon>Gloniaceae</taxon>
        <taxon>Glonium</taxon>
    </lineage>
</organism>
<name>A0A8E2JMZ1_9PEZI</name>
<proteinExistence type="predicted"/>
<dbReference type="EMBL" id="KV750912">
    <property type="protein sequence ID" value="OCL02674.1"/>
    <property type="molecule type" value="Genomic_DNA"/>
</dbReference>
<feature type="region of interest" description="Disordered" evidence="1">
    <location>
        <begin position="73"/>
        <end position="108"/>
    </location>
</feature>
<gene>
    <name evidence="2" type="ORF">AOQ84DRAFT_392804</name>
</gene>
<accession>A0A8E2JMZ1</accession>